<protein>
    <submittedName>
        <fullName evidence="5">Acetyltransferase (GNAT) family protein</fullName>
    </submittedName>
</protein>
<evidence type="ECO:0000313" key="6">
    <source>
        <dbReference type="Proteomes" id="UP000281955"/>
    </source>
</evidence>
<feature type="domain" description="N-acetyltransferase" evidence="4">
    <location>
        <begin position="3"/>
        <end position="157"/>
    </location>
</feature>
<dbReference type="Gene3D" id="3.40.630.30">
    <property type="match status" value="1"/>
</dbReference>
<dbReference type="EMBL" id="RBWV01000017">
    <property type="protein sequence ID" value="RKS67965.1"/>
    <property type="molecule type" value="Genomic_DNA"/>
</dbReference>
<evidence type="ECO:0000256" key="1">
    <source>
        <dbReference type="ARBA" id="ARBA00022679"/>
    </source>
</evidence>
<accession>A0A420XKC2</accession>
<gene>
    <name evidence="5" type="ORF">CLV35_3872</name>
</gene>
<feature type="region of interest" description="Disordered" evidence="3">
    <location>
        <begin position="158"/>
        <end position="181"/>
    </location>
</feature>
<evidence type="ECO:0000256" key="3">
    <source>
        <dbReference type="SAM" id="MobiDB-lite"/>
    </source>
</evidence>
<name>A0A420XKC2_9ACTN</name>
<comment type="caution">
    <text evidence="5">The sequence shown here is derived from an EMBL/GenBank/DDBJ whole genome shotgun (WGS) entry which is preliminary data.</text>
</comment>
<dbReference type="Proteomes" id="UP000281955">
    <property type="component" value="Unassembled WGS sequence"/>
</dbReference>
<dbReference type="RefSeq" id="WP_231122067.1">
    <property type="nucleotide sequence ID" value="NZ_RBWV01000017.1"/>
</dbReference>
<dbReference type="InterPro" id="IPR016181">
    <property type="entry name" value="Acyl_CoA_acyltransferase"/>
</dbReference>
<dbReference type="PROSITE" id="PS51186">
    <property type="entry name" value="GNAT"/>
    <property type="match status" value="1"/>
</dbReference>
<keyword evidence="2" id="KW-0012">Acyltransferase</keyword>
<dbReference type="PANTHER" id="PTHR43877:SF2">
    <property type="entry name" value="AMINOALKYLPHOSPHONATE N-ACETYLTRANSFERASE-RELATED"/>
    <property type="match status" value="1"/>
</dbReference>
<dbReference type="InterPro" id="IPR000182">
    <property type="entry name" value="GNAT_dom"/>
</dbReference>
<reference evidence="5 6" key="1">
    <citation type="submission" date="2018-10" db="EMBL/GenBank/DDBJ databases">
        <title>Genomic Encyclopedia of Archaeal and Bacterial Type Strains, Phase II (KMG-II): from individual species to whole genera.</title>
        <authorList>
            <person name="Goeker M."/>
        </authorList>
    </citation>
    <scope>NUCLEOTIDE SEQUENCE [LARGE SCALE GENOMIC DNA]</scope>
    <source>
        <strain evidence="5 6">RP-AC37</strain>
    </source>
</reference>
<dbReference type="AlphaFoldDB" id="A0A420XKC2"/>
<evidence type="ECO:0000313" key="5">
    <source>
        <dbReference type="EMBL" id="RKS67965.1"/>
    </source>
</evidence>
<feature type="compositionally biased region" description="Basic and acidic residues" evidence="3">
    <location>
        <begin position="172"/>
        <end position="181"/>
    </location>
</feature>
<keyword evidence="6" id="KW-1185">Reference proteome</keyword>
<dbReference type="SUPFAM" id="SSF55729">
    <property type="entry name" value="Acyl-CoA N-acyltransferases (Nat)"/>
    <property type="match status" value="1"/>
</dbReference>
<evidence type="ECO:0000259" key="4">
    <source>
        <dbReference type="PROSITE" id="PS51186"/>
    </source>
</evidence>
<proteinExistence type="predicted"/>
<evidence type="ECO:0000256" key="2">
    <source>
        <dbReference type="ARBA" id="ARBA00023315"/>
    </source>
</evidence>
<dbReference type="PANTHER" id="PTHR43877">
    <property type="entry name" value="AMINOALKYLPHOSPHONATE N-ACETYLTRANSFERASE-RELATED-RELATED"/>
    <property type="match status" value="1"/>
</dbReference>
<dbReference type="InParanoid" id="A0A420XKC2"/>
<organism evidence="5 6">
    <name type="scientific">Motilibacter peucedani</name>
    <dbReference type="NCBI Taxonomy" id="598650"/>
    <lineage>
        <taxon>Bacteria</taxon>
        <taxon>Bacillati</taxon>
        <taxon>Actinomycetota</taxon>
        <taxon>Actinomycetes</taxon>
        <taxon>Motilibacterales</taxon>
        <taxon>Motilibacteraceae</taxon>
        <taxon>Motilibacter</taxon>
    </lineage>
</organism>
<keyword evidence="1 5" id="KW-0808">Transferase</keyword>
<dbReference type="InterPro" id="IPR050832">
    <property type="entry name" value="Bact_Acetyltransf"/>
</dbReference>
<sequence>MGVRIEQVDWDDERAVELRRQMDAEMLERYGDRPNPDPDAVARALHVEAADLAATLLALDDDGSALGHVAVRRHGDEWELKRLVVTGAARGRGVATALVDAGLEVARAGGAARMILQTGDRQPDAVALYEKLGWTPIPIYPPYEVVPFSLCFEKVLRPEQEQGRSPRSSAETQERRGTPGR</sequence>
<dbReference type="Pfam" id="PF00583">
    <property type="entry name" value="Acetyltransf_1"/>
    <property type="match status" value="1"/>
</dbReference>
<dbReference type="GO" id="GO:0016747">
    <property type="term" value="F:acyltransferase activity, transferring groups other than amino-acyl groups"/>
    <property type="evidence" value="ECO:0007669"/>
    <property type="project" value="InterPro"/>
</dbReference>
<dbReference type="CDD" id="cd04301">
    <property type="entry name" value="NAT_SF"/>
    <property type="match status" value="1"/>
</dbReference>